<dbReference type="InterPro" id="IPR039050">
    <property type="entry name" value="GATAD1"/>
</dbReference>
<feature type="compositionally biased region" description="Polar residues" evidence="6">
    <location>
        <begin position="29"/>
        <end position="39"/>
    </location>
</feature>
<evidence type="ECO:0000256" key="3">
    <source>
        <dbReference type="ARBA" id="ARBA00022771"/>
    </source>
</evidence>
<evidence type="ECO:0000313" key="7">
    <source>
        <dbReference type="EMBL" id="MDE49815.1"/>
    </source>
</evidence>
<proteinExistence type="predicted"/>
<organism evidence="7">
    <name type="scientific">Aceria tosichella</name>
    <name type="common">wheat curl mite</name>
    <dbReference type="NCBI Taxonomy" id="561515"/>
    <lineage>
        <taxon>Eukaryota</taxon>
        <taxon>Metazoa</taxon>
        <taxon>Ecdysozoa</taxon>
        <taxon>Arthropoda</taxon>
        <taxon>Chelicerata</taxon>
        <taxon>Arachnida</taxon>
        <taxon>Acari</taxon>
        <taxon>Acariformes</taxon>
        <taxon>Trombidiformes</taxon>
        <taxon>Prostigmata</taxon>
        <taxon>Eupodina</taxon>
        <taxon>Eriophyoidea</taxon>
        <taxon>Eriophyidae</taxon>
        <taxon>Eriophyinae</taxon>
        <taxon>Aceriini</taxon>
        <taxon>Aceria</taxon>
    </lineage>
</organism>
<protein>
    <submittedName>
        <fullName evidence="7">GATA zinc finger domain-containing protein 1</fullName>
    </submittedName>
</protein>
<evidence type="ECO:0000256" key="4">
    <source>
        <dbReference type="ARBA" id="ARBA00022833"/>
    </source>
</evidence>
<evidence type="ECO:0000256" key="1">
    <source>
        <dbReference type="ARBA" id="ARBA00004123"/>
    </source>
</evidence>
<keyword evidence="3" id="KW-0863">Zinc-finger</keyword>
<feature type="region of interest" description="Disordered" evidence="6">
    <location>
        <begin position="1"/>
        <end position="60"/>
    </location>
</feature>
<name>A0A6G1SH59_9ACAR</name>
<dbReference type="EMBL" id="GGYP01005044">
    <property type="protein sequence ID" value="MDE49815.1"/>
    <property type="molecule type" value="Transcribed_RNA"/>
</dbReference>
<evidence type="ECO:0000256" key="2">
    <source>
        <dbReference type="ARBA" id="ARBA00022723"/>
    </source>
</evidence>
<comment type="subcellular location">
    <subcellularLocation>
        <location evidence="1">Nucleus</location>
    </subcellularLocation>
</comment>
<keyword evidence="4" id="KW-0862">Zinc</keyword>
<evidence type="ECO:0000256" key="5">
    <source>
        <dbReference type="ARBA" id="ARBA00023242"/>
    </source>
</evidence>
<evidence type="ECO:0000256" key="6">
    <source>
        <dbReference type="SAM" id="MobiDB-lite"/>
    </source>
</evidence>
<feature type="compositionally biased region" description="Acidic residues" evidence="6">
    <location>
        <begin position="1"/>
        <end position="26"/>
    </location>
</feature>
<dbReference type="PANTHER" id="PTHR13340:SF2">
    <property type="entry name" value="GATA ZINC FINGER DOMAIN-CONTAINING PROTEIN 1"/>
    <property type="match status" value="1"/>
</dbReference>
<sequence>MEADEDEVTREPFFDGESDENEDEATESYGDQQRATQLETLDEYSPRAESSDRSSDEKSVSSVCSDDIEFAKSYNIQLQNSRKKAAALFESEFIDRGSDAQISPPKSTNNTAQKEDKLIATSITSDCIHHRGVFLQTGDIVGLCDQDDGQMYFAQLTGFVQDIYCEKSASVDWLVPIRPTSREIFNPADYKIGLEDTQLRKLDSMIFIRHSPSDYYQTNRCHQRATHPRELDVNLRHYQKSGQPYIWTTMEPCRAPRVEPNHNHNIESEDISH</sequence>
<reference evidence="7" key="1">
    <citation type="submission" date="2018-10" db="EMBL/GenBank/DDBJ databases">
        <title>Transcriptome assembly of Aceria tosichella (Wheat curl mite) Type 2.</title>
        <authorList>
            <person name="Scully E.D."/>
            <person name="Geib S.M."/>
            <person name="Palmer N.A."/>
            <person name="Gupta A.K."/>
            <person name="Sarath G."/>
            <person name="Tatineni S."/>
        </authorList>
    </citation>
    <scope>NUCLEOTIDE SEQUENCE</scope>
    <source>
        <strain evidence="7">LincolnNE</strain>
    </source>
</reference>
<feature type="compositionally biased region" description="Basic and acidic residues" evidence="6">
    <location>
        <begin position="44"/>
        <end position="59"/>
    </location>
</feature>
<dbReference type="AlphaFoldDB" id="A0A6G1SH59"/>
<dbReference type="GO" id="GO:0006325">
    <property type="term" value="P:chromatin organization"/>
    <property type="evidence" value="ECO:0007669"/>
    <property type="project" value="TreeGrafter"/>
</dbReference>
<gene>
    <name evidence="7" type="primary">gatad1</name>
    <name evidence="7" type="ORF">g.14381</name>
</gene>
<dbReference type="GO" id="GO:0008270">
    <property type="term" value="F:zinc ion binding"/>
    <property type="evidence" value="ECO:0007669"/>
    <property type="project" value="UniProtKB-KW"/>
</dbReference>
<dbReference type="GO" id="GO:0005634">
    <property type="term" value="C:nucleus"/>
    <property type="evidence" value="ECO:0007669"/>
    <property type="project" value="UniProtKB-SubCell"/>
</dbReference>
<accession>A0A6G1SH59</accession>
<keyword evidence="5" id="KW-0539">Nucleus</keyword>
<dbReference type="PANTHER" id="PTHR13340">
    <property type="entry name" value="GATA ZINC FINGER DOMAIN-CONTAINING"/>
    <property type="match status" value="1"/>
</dbReference>
<keyword evidence="2" id="KW-0479">Metal-binding</keyword>